<evidence type="ECO:0000313" key="3">
    <source>
        <dbReference type="Proteomes" id="UP001229025"/>
    </source>
</evidence>
<keyword evidence="1" id="KW-0812">Transmembrane</keyword>
<reference evidence="3" key="1">
    <citation type="submission" date="2023-07" db="EMBL/GenBank/DDBJ databases">
        <title>Genome-based characterization of strain KMM 296 and proposal for reclassification of Cobetia litoralis and Cobetia pacifica, and emended description of the species Cobetia amphilecti and Cobetia marina.</title>
        <authorList>
            <person name="Balabanova L."/>
            <person name="Nedashkovskaya O."/>
        </authorList>
    </citation>
    <scope>NUCLEOTIDE SEQUENCE [LARGE SCALE GENOMIC DNA]</scope>
    <source>
        <strain evidence="3">NRIC 0815</strain>
    </source>
</reference>
<feature type="transmembrane region" description="Helical" evidence="1">
    <location>
        <begin position="47"/>
        <end position="65"/>
    </location>
</feature>
<dbReference type="EMBL" id="JASCSA010000024">
    <property type="protein sequence ID" value="MDI5886046.1"/>
    <property type="molecule type" value="Genomic_DNA"/>
</dbReference>
<organism evidence="2 3">
    <name type="scientific">Cobetia amphilecti</name>
    <dbReference type="NCBI Taxonomy" id="1055104"/>
    <lineage>
        <taxon>Bacteria</taxon>
        <taxon>Pseudomonadati</taxon>
        <taxon>Pseudomonadota</taxon>
        <taxon>Gammaproteobacteria</taxon>
        <taxon>Oceanospirillales</taxon>
        <taxon>Halomonadaceae</taxon>
        <taxon>Cobetia</taxon>
    </lineage>
</organism>
<keyword evidence="1" id="KW-0472">Membrane</keyword>
<gene>
    <name evidence="2" type="ORF">QLT01_17010</name>
</gene>
<sequence length="241" mass="27505">MANESLKDGHKNAIPFRRQFFASLMGVSFMLLSGFLLYTHVDFEGGAAVTLVIVGFFCSILYLVFPYIRAISIGSYVIEFHEVQELIEEVDQLKVEASDMLNSMKSARMNYYHNQLLQLDLNSEEKKSLSLETTHKAVLLNNLLFTMESEGVLSDLSSQARYILRFVHDEHVAHMLDIYHASDVKVPDVLQDSFADKMQFAVDELRSRNDQPSSLIYLKLEDALVAYYSLARWGEKLSSNQ</sequence>
<comment type="caution">
    <text evidence="2">The sequence shown here is derived from an EMBL/GenBank/DDBJ whole genome shotgun (WGS) entry which is preliminary data.</text>
</comment>
<dbReference type="RefSeq" id="WP_284727587.1">
    <property type="nucleotide sequence ID" value="NZ_JASCSA010000024.1"/>
</dbReference>
<name>A0ABT6UTL3_9GAMM</name>
<protein>
    <submittedName>
        <fullName evidence="2">Uncharacterized protein</fullName>
    </submittedName>
</protein>
<keyword evidence="1" id="KW-1133">Transmembrane helix</keyword>
<feature type="transmembrane region" description="Helical" evidence="1">
    <location>
        <begin position="20"/>
        <end position="41"/>
    </location>
</feature>
<evidence type="ECO:0000256" key="1">
    <source>
        <dbReference type="SAM" id="Phobius"/>
    </source>
</evidence>
<dbReference type="Proteomes" id="UP001229025">
    <property type="component" value="Unassembled WGS sequence"/>
</dbReference>
<evidence type="ECO:0000313" key="2">
    <source>
        <dbReference type="EMBL" id="MDI5886046.1"/>
    </source>
</evidence>
<keyword evidence="3" id="KW-1185">Reference proteome</keyword>
<proteinExistence type="predicted"/>
<accession>A0ABT6UTL3</accession>